<name>A0A437MMS4_9PROT</name>
<dbReference type="InterPro" id="IPR021333">
    <property type="entry name" value="DUF2946"/>
</dbReference>
<dbReference type="RefSeq" id="WP_127785474.1">
    <property type="nucleotide sequence ID" value="NZ_SACL01000001.1"/>
</dbReference>
<protein>
    <submittedName>
        <fullName evidence="1">DUF2946 domain-containing protein</fullName>
    </submittedName>
</protein>
<evidence type="ECO:0000313" key="1">
    <source>
        <dbReference type="EMBL" id="RVT98939.1"/>
    </source>
</evidence>
<dbReference type="AlphaFoldDB" id="A0A437MMS4"/>
<gene>
    <name evidence="1" type="ORF">EOD42_02170</name>
</gene>
<accession>A0A437MMS4</accession>
<sequence>MRRTPLPLARLLALVLLLQAVLAPALCIGAINANTLHGVICGPDSSGRSISIALGDPDDAAQAMHGFCPLCAALPAVADLPAPVLPRPAWIRLGIAWVAAPAHALPAQARAPPAQPRAPPSIG</sequence>
<dbReference type="EMBL" id="SACL01000001">
    <property type="protein sequence ID" value="RVT98939.1"/>
    <property type="molecule type" value="Genomic_DNA"/>
</dbReference>
<dbReference type="OrthoDB" id="9950742at2"/>
<comment type="caution">
    <text evidence="1">The sequence shown here is derived from an EMBL/GenBank/DDBJ whole genome shotgun (WGS) entry which is preliminary data.</text>
</comment>
<keyword evidence="2" id="KW-1185">Reference proteome</keyword>
<evidence type="ECO:0000313" key="2">
    <source>
        <dbReference type="Proteomes" id="UP000282957"/>
    </source>
</evidence>
<dbReference type="Proteomes" id="UP000282957">
    <property type="component" value="Unassembled WGS sequence"/>
</dbReference>
<organism evidence="1 2">
    <name type="scientific">Rhodovarius crocodyli</name>
    <dbReference type="NCBI Taxonomy" id="1979269"/>
    <lineage>
        <taxon>Bacteria</taxon>
        <taxon>Pseudomonadati</taxon>
        <taxon>Pseudomonadota</taxon>
        <taxon>Alphaproteobacteria</taxon>
        <taxon>Acetobacterales</taxon>
        <taxon>Roseomonadaceae</taxon>
        <taxon>Rhodovarius</taxon>
    </lineage>
</organism>
<dbReference type="Pfam" id="PF11162">
    <property type="entry name" value="DUF2946"/>
    <property type="match status" value="1"/>
</dbReference>
<reference evidence="1 2" key="1">
    <citation type="submission" date="2019-01" db="EMBL/GenBank/DDBJ databases">
        <authorList>
            <person name="Chen W.-M."/>
        </authorList>
    </citation>
    <scope>NUCLEOTIDE SEQUENCE [LARGE SCALE GENOMIC DNA]</scope>
    <source>
        <strain evidence="1 2">CCP-6</strain>
    </source>
</reference>
<proteinExistence type="predicted"/>